<sequence>MVKYFSKYRLYVIAGIIFLGVVSIFGYSKLSNPIDESFDAPGRNWNSPKKVEDYFIQNLRMTPQEAQEIRSKPGVDGTVDLRISNNTTLDALVSNLAYYGFIRDEKSFRYALEHTKDVTSGENAISVGKTRTIDKNAEYRISEDMDAWQIADILLNRPSGHFAFDEYNYFFMP</sequence>
<comment type="caution">
    <text evidence="2">The sequence shown here is derived from an EMBL/GenBank/DDBJ whole genome shotgun (WGS) entry which is preliminary data.</text>
</comment>
<proteinExistence type="predicted"/>
<evidence type="ECO:0000256" key="1">
    <source>
        <dbReference type="SAM" id="Phobius"/>
    </source>
</evidence>
<organism evidence="2 3">
    <name type="scientific">Candidatus Woesebacteria bacterium GW2011_GWA1_44_23</name>
    <dbReference type="NCBI Taxonomy" id="1618558"/>
    <lineage>
        <taxon>Bacteria</taxon>
        <taxon>Candidatus Woeseibacteriota</taxon>
    </lineage>
</organism>
<gene>
    <name evidence="2" type="ORF">UW47_C0008G0032</name>
</gene>
<protein>
    <submittedName>
        <fullName evidence="2">Uncharacterized protein</fullName>
    </submittedName>
</protein>
<feature type="transmembrane region" description="Helical" evidence="1">
    <location>
        <begin position="9"/>
        <end position="27"/>
    </location>
</feature>
<dbReference type="EMBL" id="LCIL01000008">
    <property type="protein sequence ID" value="KKT54233.1"/>
    <property type="molecule type" value="Genomic_DNA"/>
</dbReference>
<name>A0A837IBM7_9BACT</name>
<keyword evidence="1" id="KW-0472">Membrane</keyword>
<keyword evidence="1" id="KW-1133">Transmembrane helix</keyword>
<dbReference type="AlphaFoldDB" id="A0A837IBM7"/>
<dbReference type="Proteomes" id="UP000034525">
    <property type="component" value="Unassembled WGS sequence"/>
</dbReference>
<keyword evidence="1" id="KW-0812">Transmembrane</keyword>
<reference evidence="2 3" key="1">
    <citation type="journal article" date="2015" name="Nature">
        <title>rRNA introns, odd ribosomes, and small enigmatic genomes across a large radiation of phyla.</title>
        <authorList>
            <person name="Brown C.T."/>
            <person name="Hug L.A."/>
            <person name="Thomas B.C."/>
            <person name="Sharon I."/>
            <person name="Castelle C.J."/>
            <person name="Singh A."/>
            <person name="Wilkins M.J."/>
            <person name="Williams K.H."/>
            <person name="Banfield J.F."/>
        </authorList>
    </citation>
    <scope>NUCLEOTIDE SEQUENCE [LARGE SCALE GENOMIC DNA]</scope>
</reference>
<evidence type="ECO:0000313" key="3">
    <source>
        <dbReference type="Proteomes" id="UP000034525"/>
    </source>
</evidence>
<dbReference type="Gene3D" id="3.30.1490.480">
    <property type="entry name" value="Endolytic murein transglycosylase"/>
    <property type="match status" value="1"/>
</dbReference>
<evidence type="ECO:0000313" key="2">
    <source>
        <dbReference type="EMBL" id="KKT54233.1"/>
    </source>
</evidence>
<accession>A0A837IBM7</accession>